<dbReference type="PANTHER" id="PTHR46090">
    <property type="entry name" value="ADP-RIBOSYLATION FACTOR-LIKE PROTEIN 13B"/>
    <property type="match status" value="1"/>
</dbReference>
<dbReference type="SMART" id="SM00178">
    <property type="entry name" value="SAR"/>
    <property type="match status" value="1"/>
</dbReference>
<dbReference type="InterPro" id="IPR005225">
    <property type="entry name" value="Small_GTP-bd"/>
</dbReference>
<dbReference type="FunFam" id="3.40.50.300:FF:000415">
    <property type="entry name" value="ADP-ribosylation factor-like GTPase 13B"/>
    <property type="match status" value="1"/>
</dbReference>
<keyword evidence="6" id="KW-1185">Reference proteome</keyword>
<gene>
    <name evidence="5" type="ORF">HHI36_019326</name>
</gene>
<accession>A0ABD2P2J8</accession>
<dbReference type="Proteomes" id="UP001516400">
    <property type="component" value="Unassembled WGS sequence"/>
</dbReference>
<dbReference type="PROSITE" id="PS51417">
    <property type="entry name" value="ARF"/>
    <property type="match status" value="1"/>
</dbReference>
<feature type="binding site" evidence="3">
    <location>
        <begin position="21"/>
        <end position="28"/>
    </location>
    <ligand>
        <name>GTP</name>
        <dbReference type="ChEBI" id="CHEBI:37565"/>
    </ligand>
</feature>
<reference evidence="5 6" key="1">
    <citation type="journal article" date="2021" name="BMC Biol.">
        <title>Horizontally acquired antibacterial genes associated with adaptive radiation of ladybird beetles.</title>
        <authorList>
            <person name="Li H.S."/>
            <person name="Tang X.F."/>
            <person name="Huang Y.H."/>
            <person name="Xu Z.Y."/>
            <person name="Chen M.L."/>
            <person name="Du X.Y."/>
            <person name="Qiu B.Y."/>
            <person name="Chen P.T."/>
            <person name="Zhang W."/>
            <person name="Slipinski A."/>
            <person name="Escalona H.E."/>
            <person name="Waterhouse R.M."/>
            <person name="Zwick A."/>
            <person name="Pang H."/>
        </authorList>
    </citation>
    <scope>NUCLEOTIDE SEQUENCE [LARGE SCALE GENOMIC DNA]</scope>
    <source>
        <strain evidence="5">SYSU2018</strain>
    </source>
</reference>
<keyword evidence="4" id="KW-0479">Metal-binding</keyword>
<feature type="binding site" evidence="4">
    <location>
        <position position="28"/>
    </location>
    <ligand>
        <name>Mg(2+)</name>
        <dbReference type="ChEBI" id="CHEBI:18420"/>
    </ligand>
</feature>
<feature type="binding site" evidence="4">
    <location>
        <position position="45"/>
    </location>
    <ligand>
        <name>Mg(2+)</name>
        <dbReference type="ChEBI" id="CHEBI:18420"/>
    </ligand>
</feature>
<evidence type="ECO:0000256" key="1">
    <source>
        <dbReference type="ARBA" id="ARBA00022741"/>
    </source>
</evidence>
<proteinExistence type="predicted"/>
<keyword evidence="1 3" id="KW-0547">Nucleotide-binding</keyword>
<dbReference type="SUPFAM" id="SSF52540">
    <property type="entry name" value="P-loop containing nucleoside triphosphate hydrolases"/>
    <property type="match status" value="1"/>
</dbReference>
<dbReference type="GO" id="GO:0016192">
    <property type="term" value="P:vesicle-mediated transport"/>
    <property type="evidence" value="ECO:0007669"/>
    <property type="project" value="UniProtKB-ARBA"/>
</dbReference>
<evidence type="ECO:0000256" key="2">
    <source>
        <dbReference type="ARBA" id="ARBA00023134"/>
    </source>
</evidence>
<evidence type="ECO:0000313" key="5">
    <source>
        <dbReference type="EMBL" id="KAL3285211.1"/>
    </source>
</evidence>
<organism evidence="5 6">
    <name type="scientific">Cryptolaemus montrouzieri</name>
    <dbReference type="NCBI Taxonomy" id="559131"/>
    <lineage>
        <taxon>Eukaryota</taxon>
        <taxon>Metazoa</taxon>
        <taxon>Ecdysozoa</taxon>
        <taxon>Arthropoda</taxon>
        <taxon>Hexapoda</taxon>
        <taxon>Insecta</taxon>
        <taxon>Pterygota</taxon>
        <taxon>Neoptera</taxon>
        <taxon>Endopterygota</taxon>
        <taxon>Coleoptera</taxon>
        <taxon>Polyphaga</taxon>
        <taxon>Cucujiformia</taxon>
        <taxon>Coccinelloidea</taxon>
        <taxon>Coccinellidae</taxon>
        <taxon>Scymninae</taxon>
        <taxon>Scymnini</taxon>
        <taxon>Cryptolaemus</taxon>
    </lineage>
</organism>
<dbReference type="NCBIfam" id="TIGR00231">
    <property type="entry name" value="small_GTP"/>
    <property type="match status" value="1"/>
</dbReference>
<dbReference type="Pfam" id="PF00025">
    <property type="entry name" value="Arf"/>
    <property type="match status" value="1"/>
</dbReference>
<dbReference type="Gene3D" id="3.40.50.300">
    <property type="entry name" value="P-loop containing nucleotide triphosphate hydrolases"/>
    <property type="match status" value="1"/>
</dbReference>
<sequence>MGNACCGKKKDKRKIVLLLVGLDNAGKTVAAKGLAGEPIDDVVPTVGFHTVKLSYKDFIVKVYDLGGAANFRGIWHKYFVDAYGIIFVIDSSDYERIKEAKQVLQSVLSHEKVSGKPLLFLANKQDNENALDEIDLHENLSLEDIVNLYQCPTLVECCSATASKKKPKLDSGIKKGFIWLMGYIERNYDSLNTRVIADISQQEELEKKLREQIIKKIRDAKKIEDTEDEDAIELYSEYTKKLKSANMQNGNCVKHSEIGEESPDDFPPVYFGSVSKGPNQRPKSARDFVKDQLRLNCNGISVKKSKKTSPMHLIGIRFPQSAKERSKSCKMPRRKLKSAGDVPSTHLPNMVFPSEDERDLGFSSFSKTCRFLPLDISPRVKIQNGLFWNKSEDDYDVSVINIS</sequence>
<dbReference type="SMART" id="SM00177">
    <property type="entry name" value="ARF"/>
    <property type="match status" value="1"/>
</dbReference>
<keyword evidence="4" id="KW-0460">Magnesium</keyword>
<dbReference type="PANTHER" id="PTHR46090:SF2">
    <property type="entry name" value="ADP-RIBOSYLATION FACTOR-LIKE PROTEIN 13B"/>
    <property type="match status" value="1"/>
</dbReference>
<dbReference type="InterPro" id="IPR006689">
    <property type="entry name" value="Small_GTPase_ARF/SAR"/>
</dbReference>
<evidence type="ECO:0008006" key="7">
    <source>
        <dbReference type="Google" id="ProtNLM"/>
    </source>
</evidence>
<feature type="binding site" evidence="3">
    <location>
        <position position="67"/>
    </location>
    <ligand>
        <name>GTP</name>
        <dbReference type="ChEBI" id="CHEBI:37565"/>
    </ligand>
</feature>
<evidence type="ECO:0000256" key="3">
    <source>
        <dbReference type="PIRSR" id="PIRSR606689-1"/>
    </source>
</evidence>
<dbReference type="GO" id="GO:0005525">
    <property type="term" value="F:GTP binding"/>
    <property type="evidence" value="ECO:0007669"/>
    <property type="project" value="UniProtKB-KW"/>
</dbReference>
<comment type="caution">
    <text evidence="5">The sequence shown here is derived from an EMBL/GenBank/DDBJ whole genome shotgun (WGS) entry which is preliminary data.</text>
</comment>
<dbReference type="GO" id="GO:0005929">
    <property type="term" value="C:cilium"/>
    <property type="evidence" value="ECO:0007669"/>
    <property type="project" value="UniProtKB-ARBA"/>
</dbReference>
<dbReference type="PRINTS" id="PR00328">
    <property type="entry name" value="SAR1GTPBP"/>
</dbReference>
<dbReference type="AlphaFoldDB" id="A0ABD2P2J8"/>
<dbReference type="GO" id="GO:0051649">
    <property type="term" value="P:establishment of localization in cell"/>
    <property type="evidence" value="ECO:0007669"/>
    <property type="project" value="UniProtKB-ARBA"/>
</dbReference>
<dbReference type="InterPro" id="IPR051995">
    <property type="entry name" value="Ciliary_GTPase"/>
</dbReference>
<name>A0ABD2P2J8_9CUCU</name>
<dbReference type="GO" id="GO:0048731">
    <property type="term" value="P:system development"/>
    <property type="evidence" value="ECO:0007669"/>
    <property type="project" value="UniProtKB-ARBA"/>
</dbReference>
<keyword evidence="2 3" id="KW-0342">GTP-binding</keyword>
<evidence type="ECO:0000256" key="4">
    <source>
        <dbReference type="PIRSR" id="PIRSR606689-2"/>
    </source>
</evidence>
<evidence type="ECO:0000313" key="6">
    <source>
        <dbReference type="Proteomes" id="UP001516400"/>
    </source>
</evidence>
<dbReference type="EMBL" id="JABFTP020000165">
    <property type="protein sequence ID" value="KAL3285211.1"/>
    <property type="molecule type" value="Genomic_DNA"/>
</dbReference>
<feature type="binding site" evidence="3">
    <location>
        <begin position="123"/>
        <end position="126"/>
    </location>
    <ligand>
        <name>GTP</name>
        <dbReference type="ChEBI" id="CHEBI:37565"/>
    </ligand>
</feature>
<protein>
    <recommendedName>
        <fullName evidence="7">ADP-ribosylation factor-like protein 13B</fullName>
    </recommendedName>
</protein>
<dbReference type="InterPro" id="IPR027417">
    <property type="entry name" value="P-loop_NTPase"/>
</dbReference>